<gene>
    <name evidence="4" type="ORF">E1267_32765</name>
</gene>
<dbReference type="RefSeq" id="WP_132338308.1">
    <property type="nucleotide sequence ID" value="NZ_SMJZ01000167.1"/>
</dbReference>
<keyword evidence="5" id="KW-1185">Reference proteome</keyword>
<dbReference type="Pfam" id="PF13561">
    <property type="entry name" value="adh_short_C2"/>
    <property type="match status" value="1"/>
</dbReference>
<dbReference type="EMBL" id="SMJZ01000167">
    <property type="protein sequence ID" value="TDC01153.1"/>
    <property type="molecule type" value="Genomic_DNA"/>
</dbReference>
<comment type="similarity">
    <text evidence="1">Belongs to the short-chain dehydrogenases/reductases (SDR) family.</text>
</comment>
<dbReference type="PRINTS" id="PR00080">
    <property type="entry name" value="SDRFAMILY"/>
</dbReference>
<dbReference type="GO" id="GO:0032787">
    <property type="term" value="P:monocarboxylic acid metabolic process"/>
    <property type="evidence" value="ECO:0007669"/>
    <property type="project" value="UniProtKB-ARBA"/>
</dbReference>
<evidence type="ECO:0000256" key="2">
    <source>
        <dbReference type="ARBA" id="ARBA00023002"/>
    </source>
</evidence>
<evidence type="ECO:0000313" key="5">
    <source>
        <dbReference type="Proteomes" id="UP000295157"/>
    </source>
</evidence>
<dbReference type="InterPro" id="IPR057326">
    <property type="entry name" value="KR_dom"/>
</dbReference>
<reference evidence="4 5" key="1">
    <citation type="submission" date="2019-02" db="EMBL/GenBank/DDBJ databases">
        <title>Draft genome sequences of novel Actinobacteria.</title>
        <authorList>
            <person name="Sahin N."/>
            <person name="Ay H."/>
            <person name="Saygin H."/>
        </authorList>
    </citation>
    <scope>NUCLEOTIDE SEQUENCE [LARGE SCALE GENOMIC DNA]</scope>
    <source>
        <strain evidence="4 5">KC201</strain>
    </source>
</reference>
<accession>A0A4R4N255</accession>
<dbReference type="OrthoDB" id="9804774at2"/>
<dbReference type="AlphaFoldDB" id="A0A4R4N255"/>
<evidence type="ECO:0000259" key="3">
    <source>
        <dbReference type="SMART" id="SM00822"/>
    </source>
</evidence>
<dbReference type="InterPro" id="IPR002347">
    <property type="entry name" value="SDR_fam"/>
</dbReference>
<evidence type="ECO:0000256" key="1">
    <source>
        <dbReference type="ARBA" id="ARBA00006484"/>
    </source>
</evidence>
<name>A0A4R4N255_9ACTN</name>
<comment type="caution">
    <text evidence="4">The sequence shown here is derived from an EMBL/GenBank/DDBJ whole genome shotgun (WGS) entry which is preliminary data.</text>
</comment>
<dbReference type="SUPFAM" id="SSF51735">
    <property type="entry name" value="NAD(P)-binding Rossmann-fold domains"/>
    <property type="match status" value="1"/>
</dbReference>
<dbReference type="Proteomes" id="UP000295157">
    <property type="component" value="Unassembled WGS sequence"/>
</dbReference>
<dbReference type="InterPro" id="IPR020904">
    <property type="entry name" value="Sc_DH/Rdtase_CS"/>
</dbReference>
<dbReference type="PROSITE" id="PS00061">
    <property type="entry name" value="ADH_SHORT"/>
    <property type="match status" value="1"/>
</dbReference>
<dbReference type="PRINTS" id="PR00081">
    <property type="entry name" value="GDHRDH"/>
</dbReference>
<organism evidence="4 5">
    <name type="scientific">Nonomuraea longispora</name>
    <dbReference type="NCBI Taxonomy" id="1848320"/>
    <lineage>
        <taxon>Bacteria</taxon>
        <taxon>Bacillati</taxon>
        <taxon>Actinomycetota</taxon>
        <taxon>Actinomycetes</taxon>
        <taxon>Streptosporangiales</taxon>
        <taxon>Streptosporangiaceae</taxon>
        <taxon>Nonomuraea</taxon>
    </lineage>
</organism>
<keyword evidence="2" id="KW-0560">Oxidoreductase</keyword>
<dbReference type="FunFam" id="3.40.50.720:FF:000173">
    <property type="entry name" value="3-oxoacyl-[acyl-carrier protein] reductase"/>
    <property type="match status" value="1"/>
</dbReference>
<dbReference type="InterPro" id="IPR050259">
    <property type="entry name" value="SDR"/>
</dbReference>
<dbReference type="SMART" id="SM00822">
    <property type="entry name" value="PKS_KR"/>
    <property type="match status" value="1"/>
</dbReference>
<dbReference type="NCBIfam" id="NF009466">
    <property type="entry name" value="PRK12826.1-2"/>
    <property type="match status" value="1"/>
</dbReference>
<dbReference type="PANTHER" id="PTHR42879:SF2">
    <property type="entry name" value="3-OXOACYL-[ACYL-CARRIER-PROTEIN] REDUCTASE FABG"/>
    <property type="match status" value="1"/>
</dbReference>
<sequence>MPTRHRVLITGASRGIGRQVAIKLAQRGFAVAGCFRAASEDSVETEVEVRAAGVPCYFAECDVADLDAAEAFAADAEGRLGQIDYLVNNAGVTEDGILVRTPPAAWQLVLQTNLTGTWNFCRTMTFRFMKRRRGSIVNLSSVVGVHGNAGQTAYAASKAGIIGLSKALAKEVAPFGIRVNVVAPGLIETDMTKALPEKVRDDALRQIALRRLGRPDEVAAMVAYLLDPDAAYVTGQVFQLDGGITL</sequence>
<dbReference type="Gene3D" id="3.40.50.720">
    <property type="entry name" value="NAD(P)-binding Rossmann-like Domain"/>
    <property type="match status" value="1"/>
</dbReference>
<protein>
    <submittedName>
        <fullName evidence="4">SDR family oxidoreductase</fullName>
    </submittedName>
</protein>
<proteinExistence type="inferred from homology"/>
<evidence type="ECO:0000313" key="4">
    <source>
        <dbReference type="EMBL" id="TDC01153.1"/>
    </source>
</evidence>
<dbReference type="GO" id="GO:0016491">
    <property type="term" value="F:oxidoreductase activity"/>
    <property type="evidence" value="ECO:0007669"/>
    <property type="project" value="UniProtKB-KW"/>
</dbReference>
<dbReference type="PANTHER" id="PTHR42879">
    <property type="entry name" value="3-OXOACYL-(ACYL-CARRIER-PROTEIN) REDUCTASE"/>
    <property type="match status" value="1"/>
</dbReference>
<dbReference type="InterPro" id="IPR036291">
    <property type="entry name" value="NAD(P)-bd_dom_sf"/>
</dbReference>
<feature type="domain" description="Ketoreductase" evidence="3">
    <location>
        <begin position="5"/>
        <end position="190"/>
    </location>
</feature>